<gene>
    <name evidence="1" type="ORF">AEA09_15465</name>
</gene>
<dbReference type="Gene3D" id="3.10.450.50">
    <property type="match status" value="1"/>
</dbReference>
<dbReference type="Proteomes" id="UP000050668">
    <property type="component" value="Unassembled WGS sequence"/>
</dbReference>
<evidence type="ECO:0008006" key="3">
    <source>
        <dbReference type="Google" id="ProtNLM"/>
    </source>
</evidence>
<accession>A0ABR5JXT9</accession>
<sequence length="141" mass="16344">MNTVENIKIIYAEDYKNTNKKQLIKNFYIAFTSQNVEFILDHVENDVHWQIVDKALILGKEMFAKKLKQMKNLRIKTLHIKNIIINGRTSAVNGVVHSDDNINYTFCDIYHFSNAGENAKIQRISTYINNLSIGNTDVCYN</sequence>
<evidence type="ECO:0000313" key="1">
    <source>
        <dbReference type="EMBL" id="KOS66901.1"/>
    </source>
</evidence>
<dbReference type="InterPro" id="IPR032710">
    <property type="entry name" value="NTF2-like_dom_sf"/>
</dbReference>
<dbReference type="SUPFAM" id="SSF54427">
    <property type="entry name" value="NTF2-like"/>
    <property type="match status" value="1"/>
</dbReference>
<name>A0ABR5JXT9_9BACI</name>
<protein>
    <recommendedName>
        <fullName evidence="3">SnoaL-like domain-containing protein</fullName>
    </recommendedName>
</protein>
<comment type="caution">
    <text evidence="1">The sequence shown here is derived from an EMBL/GenBank/DDBJ whole genome shotgun (WGS) entry which is preliminary data.</text>
</comment>
<dbReference type="EMBL" id="LGRV01000005">
    <property type="protein sequence ID" value="KOS66901.1"/>
    <property type="molecule type" value="Genomic_DNA"/>
</dbReference>
<dbReference type="RefSeq" id="WP_053584857.1">
    <property type="nucleotide sequence ID" value="NZ_LGRV01000005.1"/>
</dbReference>
<keyword evidence="2" id="KW-1185">Reference proteome</keyword>
<organism evidence="1 2">
    <name type="scientific">Lysinibacillus contaminans</name>
    <dbReference type="NCBI Taxonomy" id="1293441"/>
    <lineage>
        <taxon>Bacteria</taxon>
        <taxon>Bacillati</taxon>
        <taxon>Bacillota</taxon>
        <taxon>Bacilli</taxon>
        <taxon>Bacillales</taxon>
        <taxon>Bacillaceae</taxon>
        <taxon>Lysinibacillus</taxon>
    </lineage>
</organism>
<proteinExistence type="predicted"/>
<reference evidence="2" key="1">
    <citation type="submission" date="2015-07" db="EMBL/GenBank/DDBJ databases">
        <title>Fjat-14205 dsm 2895.</title>
        <authorList>
            <person name="Liu B."/>
            <person name="Wang J."/>
            <person name="Zhu Y."/>
            <person name="Liu G."/>
            <person name="Chen Q."/>
            <person name="Chen Z."/>
            <person name="Lan J."/>
            <person name="Che J."/>
            <person name="Ge C."/>
            <person name="Shi H."/>
            <person name="Pan Z."/>
            <person name="Liu X."/>
        </authorList>
    </citation>
    <scope>NUCLEOTIDE SEQUENCE [LARGE SCALE GENOMIC DNA]</scope>
    <source>
        <strain evidence="2">DSM 25560</strain>
    </source>
</reference>
<evidence type="ECO:0000313" key="2">
    <source>
        <dbReference type="Proteomes" id="UP000050668"/>
    </source>
</evidence>